<keyword evidence="4" id="KW-0813">Transport</keyword>
<organism evidence="14 15">
    <name type="scientific">Filifactor villosus</name>
    <dbReference type="NCBI Taxonomy" id="29374"/>
    <lineage>
        <taxon>Bacteria</taxon>
        <taxon>Bacillati</taxon>
        <taxon>Bacillota</taxon>
        <taxon>Clostridia</taxon>
        <taxon>Peptostreptococcales</taxon>
        <taxon>Filifactoraceae</taxon>
        <taxon>Filifactor</taxon>
    </lineage>
</organism>
<evidence type="ECO:0000256" key="10">
    <source>
        <dbReference type="ARBA" id="ARBA00025320"/>
    </source>
</evidence>
<dbReference type="PANTHER" id="PTHR30472:SF21">
    <property type="entry name" value="HEME-IRON TRANSPORT SYSTEM PERMEASE PROTEIN ISDF-RELATED"/>
    <property type="match status" value="1"/>
</dbReference>
<comment type="subcellular location">
    <subcellularLocation>
        <location evidence="1">Cell membrane</location>
        <topology evidence="1">Multi-pass membrane protein</topology>
    </subcellularLocation>
</comment>
<dbReference type="EMBL" id="JBHSHL010000021">
    <property type="protein sequence ID" value="MFC4804636.1"/>
    <property type="molecule type" value="Genomic_DNA"/>
</dbReference>
<evidence type="ECO:0000256" key="8">
    <source>
        <dbReference type="ARBA" id="ARBA00023004"/>
    </source>
</evidence>
<keyword evidence="7 13" id="KW-1133">Transmembrane helix</keyword>
<sequence length="327" mass="35256">MKKKTAVFVILILAYVVLFFYSIRAGTIDVTYSQIFRGLFVEYDEHFAMIYDLRFPRIMVAMLAGASLAVSGVMFQAVMKNPLADPGIIGVSSGASFTAVFLLMLFPQMYVLTPIFAFVGGLLSCLLIYLLSWKSGLNPLRVILVGIAINAVFTGIMDSIAVMVGARQVGVASIVNANIAQKTWSDVGLLTVYVVIGLIIAVGIAKYCNLLALEDKTIRALGINVDRLRIFVSFIAVLLASITTAIVGVIGFLGLIVPHIGRLLVGSDHKLLIPFSVLSGGFLMLLCDTLGRVIAAPYEIPVAVSMAVLGGPFFIFLLRRSEETYGS</sequence>
<keyword evidence="9 13" id="KW-0472">Membrane</keyword>
<comment type="function">
    <text evidence="10">Part of the binding-protein-dependent transport system for heme-iron. Responsible for the translocation of the substrate across the membrane.</text>
</comment>
<evidence type="ECO:0000256" key="13">
    <source>
        <dbReference type="SAM" id="Phobius"/>
    </source>
</evidence>
<dbReference type="RefSeq" id="WP_379788150.1">
    <property type="nucleotide sequence ID" value="NZ_JBHSHL010000021.1"/>
</dbReference>
<feature type="transmembrane region" description="Helical" evidence="13">
    <location>
        <begin position="298"/>
        <end position="318"/>
    </location>
</feature>
<feature type="transmembrane region" description="Helical" evidence="13">
    <location>
        <begin position="143"/>
        <end position="167"/>
    </location>
</feature>
<feature type="transmembrane region" description="Helical" evidence="13">
    <location>
        <begin position="187"/>
        <end position="209"/>
    </location>
</feature>
<dbReference type="SUPFAM" id="SSF81345">
    <property type="entry name" value="ABC transporter involved in vitamin B12 uptake, BtuC"/>
    <property type="match status" value="1"/>
</dbReference>
<dbReference type="InterPro" id="IPR000522">
    <property type="entry name" value="ABC_transptr_permease_BtuC"/>
</dbReference>
<feature type="transmembrane region" description="Helical" evidence="13">
    <location>
        <begin position="112"/>
        <end position="131"/>
    </location>
</feature>
<gene>
    <name evidence="14" type="ORF">ACFO4R_06020</name>
</gene>
<name>A0ABV9QPN6_9FIRM</name>
<dbReference type="PANTHER" id="PTHR30472">
    <property type="entry name" value="FERRIC ENTEROBACTIN TRANSPORT SYSTEM PERMEASE PROTEIN"/>
    <property type="match status" value="1"/>
</dbReference>
<feature type="transmembrane region" description="Helical" evidence="13">
    <location>
        <begin position="87"/>
        <end position="106"/>
    </location>
</feature>
<evidence type="ECO:0000256" key="2">
    <source>
        <dbReference type="ARBA" id="ARBA00007935"/>
    </source>
</evidence>
<evidence type="ECO:0000256" key="3">
    <source>
        <dbReference type="ARBA" id="ARBA00018524"/>
    </source>
</evidence>
<proteinExistence type="inferred from homology"/>
<protein>
    <recommendedName>
        <fullName evidence="3">Probable heme-iron transport system permease protein IsdF</fullName>
    </recommendedName>
    <alternativeName>
        <fullName evidence="12">Iron-regulated surface determinant protein F</fullName>
    </alternativeName>
    <alternativeName>
        <fullName evidence="11">Staphylococcal iron-regulated protein G</fullName>
    </alternativeName>
</protein>
<evidence type="ECO:0000313" key="14">
    <source>
        <dbReference type="EMBL" id="MFC4804636.1"/>
    </source>
</evidence>
<evidence type="ECO:0000256" key="11">
    <source>
        <dbReference type="ARBA" id="ARBA00031149"/>
    </source>
</evidence>
<feature type="transmembrane region" description="Helical" evidence="13">
    <location>
        <begin position="55"/>
        <end position="75"/>
    </location>
</feature>
<comment type="similarity">
    <text evidence="2">Belongs to the binding-protein-dependent transport system permease family. FecCD subfamily.</text>
</comment>
<keyword evidence="8" id="KW-0408">Iron</keyword>
<evidence type="ECO:0000256" key="7">
    <source>
        <dbReference type="ARBA" id="ARBA00022989"/>
    </source>
</evidence>
<dbReference type="CDD" id="cd06550">
    <property type="entry name" value="TM_ABC_iron-siderophores_like"/>
    <property type="match status" value="1"/>
</dbReference>
<dbReference type="Proteomes" id="UP001595916">
    <property type="component" value="Unassembled WGS sequence"/>
</dbReference>
<evidence type="ECO:0000256" key="5">
    <source>
        <dbReference type="ARBA" id="ARBA00022475"/>
    </source>
</evidence>
<accession>A0ABV9QPN6</accession>
<keyword evidence="6 13" id="KW-0812">Transmembrane</keyword>
<evidence type="ECO:0000313" key="15">
    <source>
        <dbReference type="Proteomes" id="UP001595916"/>
    </source>
</evidence>
<evidence type="ECO:0000256" key="4">
    <source>
        <dbReference type="ARBA" id="ARBA00022448"/>
    </source>
</evidence>
<evidence type="ECO:0000256" key="9">
    <source>
        <dbReference type="ARBA" id="ARBA00023136"/>
    </source>
</evidence>
<feature type="transmembrane region" description="Helical" evidence="13">
    <location>
        <begin position="272"/>
        <end position="291"/>
    </location>
</feature>
<feature type="transmembrane region" description="Helical" evidence="13">
    <location>
        <begin position="230"/>
        <end position="260"/>
    </location>
</feature>
<keyword evidence="5" id="KW-1003">Cell membrane</keyword>
<evidence type="ECO:0000256" key="12">
    <source>
        <dbReference type="ARBA" id="ARBA00031465"/>
    </source>
</evidence>
<evidence type="ECO:0000256" key="6">
    <source>
        <dbReference type="ARBA" id="ARBA00022692"/>
    </source>
</evidence>
<reference evidence="15" key="1">
    <citation type="journal article" date="2019" name="Int. J. Syst. Evol. Microbiol.">
        <title>The Global Catalogue of Microorganisms (GCM) 10K type strain sequencing project: providing services to taxonomists for standard genome sequencing and annotation.</title>
        <authorList>
            <consortium name="The Broad Institute Genomics Platform"/>
            <consortium name="The Broad Institute Genome Sequencing Center for Infectious Disease"/>
            <person name="Wu L."/>
            <person name="Ma J."/>
        </authorList>
    </citation>
    <scope>NUCLEOTIDE SEQUENCE [LARGE SCALE GENOMIC DNA]</scope>
    <source>
        <strain evidence="15">CCUG 46385</strain>
    </source>
</reference>
<evidence type="ECO:0000256" key="1">
    <source>
        <dbReference type="ARBA" id="ARBA00004651"/>
    </source>
</evidence>
<dbReference type="Gene3D" id="1.10.3470.10">
    <property type="entry name" value="ABC transporter involved in vitamin B12 uptake, BtuC"/>
    <property type="match status" value="1"/>
</dbReference>
<dbReference type="Pfam" id="PF01032">
    <property type="entry name" value="FecCD"/>
    <property type="match status" value="1"/>
</dbReference>
<keyword evidence="15" id="KW-1185">Reference proteome</keyword>
<dbReference type="InterPro" id="IPR037294">
    <property type="entry name" value="ABC_BtuC-like"/>
</dbReference>
<comment type="caution">
    <text evidence="14">The sequence shown here is derived from an EMBL/GenBank/DDBJ whole genome shotgun (WGS) entry which is preliminary data.</text>
</comment>